<keyword evidence="4" id="KW-0732">Signal</keyword>
<feature type="domain" description="EGF-like" evidence="8">
    <location>
        <begin position="78"/>
        <end position="117"/>
    </location>
</feature>
<dbReference type="InterPro" id="IPR001881">
    <property type="entry name" value="EGF-like_Ca-bd_dom"/>
</dbReference>
<dbReference type="SMART" id="SM00179">
    <property type="entry name" value="EGF_CA"/>
    <property type="match status" value="2"/>
</dbReference>
<evidence type="ECO:0000256" key="4">
    <source>
        <dbReference type="ARBA" id="ARBA00022729"/>
    </source>
</evidence>
<evidence type="ECO:0000256" key="6">
    <source>
        <dbReference type="ARBA" id="ARBA00023180"/>
    </source>
</evidence>
<evidence type="ECO:0000256" key="5">
    <source>
        <dbReference type="ARBA" id="ARBA00023157"/>
    </source>
</evidence>
<reference evidence="9 10" key="1">
    <citation type="submission" date="2021-06" db="EMBL/GenBank/DDBJ databases">
        <authorList>
            <person name="Palmer J.M."/>
        </authorList>
    </citation>
    <scope>NUCLEOTIDE SEQUENCE [LARGE SCALE GENOMIC DNA]</scope>
    <source>
        <strain evidence="9 10">AS_MEX2019</strain>
        <tissue evidence="9">Muscle</tissue>
    </source>
</reference>
<feature type="domain" description="EGF-like" evidence="8">
    <location>
        <begin position="121"/>
        <end position="158"/>
    </location>
</feature>
<evidence type="ECO:0000259" key="7">
    <source>
        <dbReference type="SMART" id="SM00179"/>
    </source>
</evidence>
<evidence type="ECO:0000256" key="3">
    <source>
        <dbReference type="ARBA" id="ARBA00022536"/>
    </source>
</evidence>
<feature type="non-terminal residue" evidence="9">
    <location>
        <position position="164"/>
    </location>
</feature>
<evidence type="ECO:0000256" key="2">
    <source>
        <dbReference type="ARBA" id="ARBA00022525"/>
    </source>
</evidence>
<dbReference type="CDD" id="cd00054">
    <property type="entry name" value="EGF_CA"/>
    <property type="match status" value="1"/>
</dbReference>
<dbReference type="SMART" id="SM00181">
    <property type="entry name" value="EGF"/>
    <property type="match status" value="2"/>
</dbReference>
<dbReference type="Pfam" id="PF07645">
    <property type="entry name" value="EGF_CA"/>
    <property type="match status" value="2"/>
</dbReference>
<comment type="subcellular location">
    <subcellularLocation>
        <location evidence="1">Secreted</location>
    </subcellularLocation>
</comment>
<protein>
    <submittedName>
        <fullName evidence="9">Uncharacterized protein</fullName>
    </submittedName>
</protein>
<evidence type="ECO:0000256" key="1">
    <source>
        <dbReference type="ARBA" id="ARBA00004613"/>
    </source>
</evidence>
<dbReference type="SUPFAM" id="SSF57184">
    <property type="entry name" value="Growth factor receptor domain"/>
    <property type="match status" value="1"/>
</dbReference>
<feature type="domain" description="EGF-like calcium-binding" evidence="7">
    <location>
        <begin position="75"/>
        <end position="117"/>
    </location>
</feature>
<dbReference type="Proteomes" id="UP001469553">
    <property type="component" value="Unassembled WGS sequence"/>
</dbReference>
<keyword evidence="6" id="KW-0325">Glycoprotein</keyword>
<dbReference type="InterPro" id="IPR000742">
    <property type="entry name" value="EGF"/>
</dbReference>
<dbReference type="EMBL" id="JAHRIP010013017">
    <property type="protein sequence ID" value="MEQ2285302.1"/>
    <property type="molecule type" value="Genomic_DNA"/>
</dbReference>
<evidence type="ECO:0000313" key="10">
    <source>
        <dbReference type="Proteomes" id="UP001469553"/>
    </source>
</evidence>
<sequence>MVALLVALLPYSKKVLVSTPGQESFCMKFACSSRACVGVAGYSTDHFRQMCPSGRGFIPNEDLLYGMTFPDNYKDADECKLFEKEVCKGGYCGNTEGSYECYCESGHYYDPVKLECKDVNECLDESICNGGECLNTNGSYICFCKPPMVLDPNSYRCIVLPQLA</sequence>
<keyword evidence="5" id="KW-1015">Disulfide bond</keyword>
<keyword evidence="3" id="KW-0245">EGF-like domain</keyword>
<dbReference type="Gene3D" id="2.10.25.10">
    <property type="entry name" value="Laminin"/>
    <property type="match status" value="2"/>
</dbReference>
<evidence type="ECO:0000259" key="8">
    <source>
        <dbReference type="SMART" id="SM00181"/>
    </source>
</evidence>
<accession>A0ABV0XV80</accession>
<evidence type="ECO:0000313" key="9">
    <source>
        <dbReference type="EMBL" id="MEQ2285302.1"/>
    </source>
</evidence>
<dbReference type="PROSITE" id="PS01187">
    <property type="entry name" value="EGF_CA"/>
    <property type="match status" value="1"/>
</dbReference>
<dbReference type="InterPro" id="IPR052080">
    <property type="entry name" value="vWF_C/EGF_Fibrillin"/>
</dbReference>
<dbReference type="InterPro" id="IPR018097">
    <property type="entry name" value="EGF_Ca-bd_CS"/>
</dbReference>
<keyword evidence="2" id="KW-0964">Secreted</keyword>
<dbReference type="PANTHER" id="PTHR47333:SF5">
    <property type="entry name" value="FIBRILLIN-3"/>
    <property type="match status" value="1"/>
</dbReference>
<name>A0ABV0XV80_9TELE</name>
<proteinExistence type="predicted"/>
<dbReference type="InterPro" id="IPR049883">
    <property type="entry name" value="NOTCH1_EGF-like"/>
</dbReference>
<gene>
    <name evidence="9" type="ORF">AMECASPLE_030369</name>
</gene>
<dbReference type="PANTHER" id="PTHR47333">
    <property type="entry name" value="VON WILLEBRAND FACTOR C AND EGF DOMAIN-CONTAINING PROTEIN"/>
    <property type="match status" value="1"/>
</dbReference>
<comment type="caution">
    <text evidence="9">The sequence shown here is derived from an EMBL/GenBank/DDBJ whole genome shotgun (WGS) entry which is preliminary data.</text>
</comment>
<feature type="domain" description="EGF-like calcium-binding" evidence="7">
    <location>
        <begin position="118"/>
        <end position="158"/>
    </location>
</feature>
<organism evidence="9 10">
    <name type="scientific">Ameca splendens</name>
    <dbReference type="NCBI Taxonomy" id="208324"/>
    <lineage>
        <taxon>Eukaryota</taxon>
        <taxon>Metazoa</taxon>
        <taxon>Chordata</taxon>
        <taxon>Craniata</taxon>
        <taxon>Vertebrata</taxon>
        <taxon>Euteleostomi</taxon>
        <taxon>Actinopterygii</taxon>
        <taxon>Neopterygii</taxon>
        <taxon>Teleostei</taxon>
        <taxon>Neoteleostei</taxon>
        <taxon>Acanthomorphata</taxon>
        <taxon>Ovalentaria</taxon>
        <taxon>Atherinomorphae</taxon>
        <taxon>Cyprinodontiformes</taxon>
        <taxon>Goodeidae</taxon>
        <taxon>Ameca</taxon>
    </lineage>
</organism>
<dbReference type="InterPro" id="IPR009030">
    <property type="entry name" value="Growth_fac_rcpt_cys_sf"/>
</dbReference>
<keyword evidence="10" id="KW-1185">Reference proteome</keyword>